<dbReference type="EMBL" id="CASHTH010002799">
    <property type="protein sequence ID" value="CAI8035396.1"/>
    <property type="molecule type" value="Genomic_DNA"/>
</dbReference>
<gene>
    <name evidence="2" type="ORF">GBAR_LOCUS19869</name>
</gene>
<feature type="compositionally biased region" description="Basic and acidic residues" evidence="1">
    <location>
        <begin position="31"/>
        <end position="44"/>
    </location>
</feature>
<dbReference type="AlphaFoldDB" id="A0AA35X0I9"/>
<reference evidence="2" key="1">
    <citation type="submission" date="2023-03" db="EMBL/GenBank/DDBJ databases">
        <authorList>
            <person name="Steffen K."/>
            <person name="Cardenas P."/>
        </authorList>
    </citation>
    <scope>NUCLEOTIDE SEQUENCE</scope>
</reference>
<accession>A0AA35X0I9</accession>
<name>A0AA35X0I9_GEOBA</name>
<feature type="non-terminal residue" evidence="2">
    <location>
        <position position="92"/>
    </location>
</feature>
<dbReference type="Proteomes" id="UP001174909">
    <property type="component" value="Unassembled WGS sequence"/>
</dbReference>
<keyword evidence="3" id="KW-1185">Reference proteome</keyword>
<evidence type="ECO:0000313" key="2">
    <source>
        <dbReference type="EMBL" id="CAI8035396.1"/>
    </source>
</evidence>
<feature type="region of interest" description="Disordered" evidence="1">
    <location>
        <begin position="1"/>
        <end position="59"/>
    </location>
</feature>
<proteinExistence type="predicted"/>
<organism evidence="2 3">
    <name type="scientific">Geodia barretti</name>
    <name type="common">Barrett's horny sponge</name>
    <dbReference type="NCBI Taxonomy" id="519541"/>
    <lineage>
        <taxon>Eukaryota</taxon>
        <taxon>Metazoa</taxon>
        <taxon>Porifera</taxon>
        <taxon>Demospongiae</taxon>
        <taxon>Heteroscleromorpha</taxon>
        <taxon>Tetractinellida</taxon>
        <taxon>Astrophorina</taxon>
        <taxon>Geodiidae</taxon>
        <taxon>Geodia</taxon>
    </lineage>
</organism>
<comment type="caution">
    <text evidence="2">The sequence shown here is derived from an EMBL/GenBank/DDBJ whole genome shotgun (WGS) entry which is preliminary data.</text>
</comment>
<sequence>MAHVAARSLERNSSNTSGDGETHTCPQVELLRGRDGRDGRDGVRGEPGAQGPKGDRDGCTSCATWQYRLHYRELLTTTVQPNETLGVGLRAW</sequence>
<protein>
    <submittedName>
        <fullName evidence="2">Uncharacterized protein</fullName>
    </submittedName>
</protein>
<evidence type="ECO:0000313" key="3">
    <source>
        <dbReference type="Proteomes" id="UP001174909"/>
    </source>
</evidence>
<dbReference type="Gene3D" id="1.20.5.320">
    <property type="entry name" value="6-Phosphogluconate Dehydrogenase, domain 3"/>
    <property type="match status" value="1"/>
</dbReference>
<evidence type="ECO:0000256" key="1">
    <source>
        <dbReference type="SAM" id="MobiDB-lite"/>
    </source>
</evidence>